<name>A0A1C3XPG2_9BRAD</name>
<dbReference type="Pfam" id="PF13340">
    <property type="entry name" value="DUF4096"/>
    <property type="match status" value="1"/>
</dbReference>
<sequence length="74" mass="8783">MPWTKSARLQYQRVGLRYASDLTDAEWALIARKMPPRHRLGRPREVDLREIVEAIFYVLWSGCQWRALPTDFPP</sequence>
<organism evidence="2 3">
    <name type="scientific">Bradyrhizobium shewense</name>
    <dbReference type="NCBI Taxonomy" id="1761772"/>
    <lineage>
        <taxon>Bacteria</taxon>
        <taxon>Pseudomonadati</taxon>
        <taxon>Pseudomonadota</taxon>
        <taxon>Alphaproteobacteria</taxon>
        <taxon>Hyphomicrobiales</taxon>
        <taxon>Nitrobacteraceae</taxon>
        <taxon>Bradyrhizobium</taxon>
    </lineage>
</organism>
<dbReference type="InterPro" id="IPR025161">
    <property type="entry name" value="IS402-like_dom"/>
</dbReference>
<evidence type="ECO:0000313" key="3">
    <source>
        <dbReference type="Proteomes" id="UP000199184"/>
    </source>
</evidence>
<accession>A0A1C3XPG2</accession>
<dbReference type="PANTHER" id="PTHR30007">
    <property type="entry name" value="PHP DOMAIN PROTEIN"/>
    <property type="match status" value="1"/>
</dbReference>
<evidence type="ECO:0000259" key="1">
    <source>
        <dbReference type="Pfam" id="PF13340"/>
    </source>
</evidence>
<reference evidence="3" key="1">
    <citation type="submission" date="2016-08" db="EMBL/GenBank/DDBJ databases">
        <authorList>
            <person name="Varghese N."/>
            <person name="Submissions Spin"/>
        </authorList>
    </citation>
    <scope>NUCLEOTIDE SEQUENCE [LARGE SCALE GENOMIC DNA]</scope>
    <source>
        <strain evidence="3">ERR11</strain>
    </source>
</reference>
<dbReference type="AlphaFoldDB" id="A0A1C3XPG2"/>
<proteinExistence type="predicted"/>
<dbReference type="RefSeq" id="WP_129591001.1">
    <property type="nucleotide sequence ID" value="NZ_FMAI01000022.1"/>
</dbReference>
<dbReference type="EMBL" id="FMAI01000022">
    <property type="protein sequence ID" value="SCB54045.1"/>
    <property type="molecule type" value="Genomic_DNA"/>
</dbReference>
<feature type="non-terminal residue" evidence="2">
    <location>
        <position position="74"/>
    </location>
</feature>
<evidence type="ECO:0000313" key="2">
    <source>
        <dbReference type="EMBL" id="SCB54045.1"/>
    </source>
</evidence>
<gene>
    <name evidence="2" type="ORF">GA0061098_1022126</name>
</gene>
<dbReference type="PANTHER" id="PTHR30007:SF0">
    <property type="entry name" value="TRANSPOSASE"/>
    <property type="match status" value="1"/>
</dbReference>
<protein>
    <submittedName>
        <fullName evidence="2">Putative transposase of IS4/5 family</fullName>
    </submittedName>
</protein>
<keyword evidence="3" id="KW-1185">Reference proteome</keyword>
<dbReference type="Proteomes" id="UP000199184">
    <property type="component" value="Unassembled WGS sequence"/>
</dbReference>
<feature type="domain" description="Insertion element IS402-like" evidence="1">
    <location>
        <begin position="22"/>
        <end position="74"/>
    </location>
</feature>